<proteinExistence type="predicted"/>
<evidence type="ECO:0000313" key="1">
    <source>
        <dbReference type="EMBL" id="KAI3778490.1"/>
    </source>
</evidence>
<reference evidence="2" key="1">
    <citation type="journal article" date="2022" name="Mol. Ecol. Resour.">
        <title>The genomes of chicory, endive, great burdock and yacon provide insights into Asteraceae palaeo-polyploidization history and plant inulin production.</title>
        <authorList>
            <person name="Fan W."/>
            <person name="Wang S."/>
            <person name="Wang H."/>
            <person name="Wang A."/>
            <person name="Jiang F."/>
            <person name="Liu H."/>
            <person name="Zhao H."/>
            <person name="Xu D."/>
            <person name="Zhang Y."/>
        </authorList>
    </citation>
    <scope>NUCLEOTIDE SEQUENCE [LARGE SCALE GENOMIC DNA]</scope>
    <source>
        <strain evidence="2">cv. Punajuju</strain>
    </source>
</reference>
<keyword evidence="2" id="KW-1185">Reference proteome</keyword>
<sequence length="241" mass="27128">MQLAAFRVFSQELKFVKLNRVSEIYFHGLDSNSEHQLIVAIAWKAGDMLLIEEVIVVPPKPHEFRIKIICTSLCDSDITFWKLEIVNEAELYRSGNVFYCGVTVKTVANNGFTEHAPKVLDEISHRKLDQTLFHPPLGADIQEVIGSGIALKILTIEFLPLWASVLITSFDCFIFLFLENYGVRKLEALFAVLIAVISLRYVALNMPMKAVSVDDQAVQTHCATILECVKVGMKLSRSILK</sequence>
<comment type="caution">
    <text evidence="1">The sequence shown here is derived from an EMBL/GenBank/DDBJ whole genome shotgun (WGS) entry which is preliminary data.</text>
</comment>
<evidence type="ECO:0000313" key="2">
    <source>
        <dbReference type="Proteomes" id="UP001055811"/>
    </source>
</evidence>
<reference evidence="1 2" key="2">
    <citation type="journal article" date="2022" name="Mol. Ecol. Resour.">
        <title>The genomes of chicory, endive, great burdock and yacon provide insights into Asteraceae paleo-polyploidization history and plant inulin production.</title>
        <authorList>
            <person name="Fan W."/>
            <person name="Wang S."/>
            <person name="Wang H."/>
            <person name="Wang A."/>
            <person name="Jiang F."/>
            <person name="Liu H."/>
            <person name="Zhao H."/>
            <person name="Xu D."/>
            <person name="Zhang Y."/>
        </authorList>
    </citation>
    <scope>NUCLEOTIDE SEQUENCE [LARGE SCALE GENOMIC DNA]</scope>
    <source>
        <strain evidence="2">cv. Punajuju</strain>
        <tissue evidence="1">Leaves</tissue>
    </source>
</reference>
<protein>
    <submittedName>
        <fullName evidence="1">Uncharacterized protein</fullName>
    </submittedName>
</protein>
<dbReference type="EMBL" id="CM042010">
    <property type="protein sequence ID" value="KAI3778490.1"/>
    <property type="molecule type" value="Genomic_DNA"/>
</dbReference>
<name>A0ACB9G607_CICIN</name>
<gene>
    <name evidence="1" type="ORF">L2E82_07832</name>
</gene>
<dbReference type="Proteomes" id="UP001055811">
    <property type="component" value="Linkage Group LG02"/>
</dbReference>
<organism evidence="1 2">
    <name type="scientific">Cichorium intybus</name>
    <name type="common">Chicory</name>
    <dbReference type="NCBI Taxonomy" id="13427"/>
    <lineage>
        <taxon>Eukaryota</taxon>
        <taxon>Viridiplantae</taxon>
        <taxon>Streptophyta</taxon>
        <taxon>Embryophyta</taxon>
        <taxon>Tracheophyta</taxon>
        <taxon>Spermatophyta</taxon>
        <taxon>Magnoliopsida</taxon>
        <taxon>eudicotyledons</taxon>
        <taxon>Gunneridae</taxon>
        <taxon>Pentapetalae</taxon>
        <taxon>asterids</taxon>
        <taxon>campanulids</taxon>
        <taxon>Asterales</taxon>
        <taxon>Asteraceae</taxon>
        <taxon>Cichorioideae</taxon>
        <taxon>Cichorieae</taxon>
        <taxon>Cichoriinae</taxon>
        <taxon>Cichorium</taxon>
    </lineage>
</organism>
<accession>A0ACB9G607</accession>